<keyword evidence="1" id="KW-0472">Membrane</keyword>
<keyword evidence="3" id="KW-1185">Reference proteome</keyword>
<proteinExistence type="predicted"/>
<organism evidence="2 3">
    <name type="scientific">Lactovum miscens</name>
    <dbReference type="NCBI Taxonomy" id="190387"/>
    <lineage>
        <taxon>Bacteria</taxon>
        <taxon>Bacillati</taxon>
        <taxon>Bacillota</taxon>
        <taxon>Bacilli</taxon>
        <taxon>Lactobacillales</taxon>
        <taxon>Streptococcaceae</taxon>
        <taxon>Lactovum</taxon>
    </lineage>
</organism>
<evidence type="ECO:0000313" key="3">
    <source>
        <dbReference type="Proteomes" id="UP000562464"/>
    </source>
</evidence>
<reference evidence="2 3" key="1">
    <citation type="submission" date="2020-08" db="EMBL/GenBank/DDBJ databases">
        <title>Genomic Encyclopedia of Type Strains, Phase IV (KMG-IV): sequencing the most valuable type-strain genomes for metagenomic binning, comparative biology and taxonomic classification.</title>
        <authorList>
            <person name="Goeker M."/>
        </authorList>
    </citation>
    <scope>NUCLEOTIDE SEQUENCE [LARGE SCALE GENOMIC DNA]</scope>
    <source>
        <strain evidence="2 3">DSM 14925</strain>
    </source>
</reference>
<evidence type="ECO:0000313" key="2">
    <source>
        <dbReference type="EMBL" id="MBB5887351.1"/>
    </source>
</evidence>
<keyword evidence="1" id="KW-0812">Transmembrane</keyword>
<dbReference type="Proteomes" id="UP000562464">
    <property type="component" value="Unassembled WGS sequence"/>
</dbReference>
<feature type="transmembrane region" description="Helical" evidence="1">
    <location>
        <begin position="6"/>
        <end position="25"/>
    </location>
</feature>
<name>A0A841C723_9LACT</name>
<comment type="caution">
    <text evidence="2">The sequence shown here is derived from an EMBL/GenBank/DDBJ whole genome shotgun (WGS) entry which is preliminary data.</text>
</comment>
<keyword evidence="2" id="KW-0808">Transferase</keyword>
<dbReference type="AlphaFoldDB" id="A0A841C723"/>
<keyword evidence="1" id="KW-1133">Transmembrane helix</keyword>
<dbReference type="RefSeq" id="WP_183538454.1">
    <property type="nucleotide sequence ID" value="NZ_DASWOY010000027.1"/>
</dbReference>
<accession>A0A841C723</accession>
<gene>
    <name evidence="2" type="ORF">HNQ37_000221</name>
</gene>
<dbReference type="EMBL" id="JACHHV010000002">
    <property type="protein sequence ID" value="MBB5887351.1"/>
    <property type="molecule type" value="Genomic_DNA"/>
</dbReference>
<sequence length="47" mass="5313">MPTDIGNLISYIISGIFALLLAIFVGRMYSKHKKDDDNKRNTGNKNE</sequence>
<evidence type="ECO:0000256" key="1">
    <source>
        <dbReference type="SAM" id="Phobius"/>
    </source>
</evidence>
<protein>
    <submittedName>
        <fullName evidence="2">Cellobiose-specific phosphotransferase system component IIC</fullName>
    </submittedName>
</protein>
<dbReference type="GO" id="GO:0016740">
    <property type="term" value="F:transferase activity"/>
    <property type="evidence" value="ECO:0007669"/>
    <property type="project" value="UniProtKB-KW"/>
</dbReference>